<evidence type="ECO:0000256" key="1">
    <source>
        <dbReference type="ARBA" id="ARBA00010671"/>
    </source>
</evidence>
<dbReference type="Gene3D" id="3.90.100.10">
    <property type="entry name" value="Orn/Lys/Arg decarboxylase, C-terminal domain"/>
    <property type="match status" value="1"/>
</dbReference>
<evidence type="ECO:0000259" key="8">
    <source>
        <dbReference type="Pfam" id="PF03711"/>
    </source>
</evidence>
<dbReference type="Pfam" id="PF01276">
    <property type="entry name" value="OKR_DC_1"/>
    <property type="match status" value="1"/>
</dbReference>
<evidence type="ECO:0000313" key="10">
    <source>
        <dbReference type="Proteomes" id="UP000241426"/>
    </source>
</evidence>
<feature type="domain" description="Orn/Lys/Arg decarboxylase N-terminal" evidence="7">
    <location>
        <begin position="25"/>
        <end position="140"/>
    </location>
</feature>
<evidence type="ECO:0000256" key="3">
    <source>
        <dbReference type="ARBA" id="ARBA00022898"/>
    </source>
</evidence>
<evidence type="ECO:0000256" key="5">
    <source>
        <dbReference type="PIRSR" id="PIRSR009393-1"/>
    </source>
</evidence>
<feature type="modified residue" description="N6-(pyridoxal phosphate)lysine" evidence="5">
    <location>
        <position position="393"/>
    </location>
</feature>
<evidence type="ECO:0000259" key="7">
    <source>
        <dbReference type="Pfam" id="PF03709"/>
    </source>
</evidence>
<dbReference type="RefSeq" id="WP_107290077.1">
    <property type="nucleotide sequence ID" value="NZ_PYNF01000035.1"/>
</dbReference>
<evidence type="ECO:0000259" key="6">
    <source>
        <dbReference type="Pfam" id="PF01276"/>
    </source>
</evidence>
<accession>A0A2T3KBQ3</accession>
<dbReference type="EMBL" id="PYNF01000035">
    <property type="protein sequence ID" value="PSU92053.1"/>
    <property type="molecule type" value="Genomic_DNA"/>
</dbReference>
<keyword evidence="3 5" id="KW-0663">Pyridoxal phosphate</keyword>
<dbReference type="PANTHER" id="PTHR45229">
    <property type="entry name" value="CONSTITUTIVE ORNITHINE DECARBOXYLASE"/>
    <property type="match status" value="1"/>
</dbReference>
<evidence type="ECO:0000313" key="9">
    <source>
        <dbReference type="EMBL" id="PSU92053.1"/>
    </source>
</evidence>
<dbReference type="Proteomes" id="UP000241426">
    <property type="component" value="Unassembled WGS sequence"/>
</dbReference>
<proteinExistence type="inferred from homology"/>
<dbReference type="Pfam" id="PF03709">
    <property type="entry name" value="OKR_DC_1_N"/>
    <property type="match status" value="1"/>
</dbReference>
<dbReference type="GO" id="GO:0005829">
    <property type="term" value="C:cytosol"/>
    <property type="evidence" value="ECO:0007669"/>
    <property type="project" value="TreeGrafter"/>
</dbReference>
<evidence type="ECO:0000256" key="4">
    <source>
        <dbReference type="ARBA" id="ARBA00023239"/>
    </source>
</evidence>
<dbReference type="GO" id="GO:0006527">
    <property type="term" value="P:L-arginine catabolic process"/>
    <property type="evidence" value="ECO:0007669"/>
    <property type="project" value="TreeGrafter"/>
</dbReference>
<dbReference type="SUPFAM" id="SSF53383">
    <property type="entry name" value="PLP-dependent transferases"/>
    <property type="match status" value="1"/>
</dbReference>
<dbReference type="GO" id="GO:0030170">
    <property type="term" value="F:pyridoxal phosphate binding"/>
    <property type="evidence" value="ECO:0007669"/>
    <property type="project" value="TreeGrafter"/>
</dbReference>
<dbReference type="SUPFAM" id="SSF55904">
    <property type="entry name" value="Ornithine decarboxylase C-terminal domain"/>
    <property type="match status" value="1"/>
</dbReference>
<sequence>MKINREILFVGDLSEINQSSPVNNSFNKLQIELESLQFHISHANSINDATVYFQSCPNFSAIGLYFHDKLMTQDQEKKVIEFITDVRQRNKSIPFFILSSNNTIAELSLSILKEVHEYIYLLSETASFTANRISMAIKQYNDQLLPPYFKTLKNFTEDGDYYWDCPGHMGGMAYKKHPVGAEFINFFGENMMRADIGVATSEMGDYLEHIGPSKLSEDRASTLFGSDKTYYSVGGSSASNRIVTQAVIPENEVCIVDRNCHKSLNQGLTLSHARPVYLKPTRNGLGMIGPIPTHRLSEDHIISLIHHSVLIKEPAETVRPVYAVITNCTYDGFCYNVNNVVSELKGVVPRIHFDEAWYAYAKFHPLYKGRFAMGVDEDISDRPTIIAVQSTHKMLPALSMASMIHIKQSDRAPVNYHNFNDAFMMHGTTSPFYPIIASMDVAVSMMEGDSGLSLMQESIEDAISFRKTVVSIQRQLLEKYGDSKSAWFFDVLQPSQVTNPNTHQEYSFEEAPMSLLSSEPSCWALGADNDWHGFSKEDIQTTDCMLDPVKVTIKCPGMTPSGQVKEMGIPGYIVTKFLDCRRTEIARTGDYTLLILFSVGTTKGKWSTLIESLLEFKRMYDNGTLVIDAIPSLKSHAAEYVNMSLKDLCDTMHKKMSDLQLLEQLEAAVNAEPEPVITPAEAYQKTVRGETEFVPLHDFADRVAASMLVPYPPGIPVLMPGERVPADNNAILCYLSALQKFDQSFPGFEHEIHGVVVDDNGQYTVRAIIER</sequence>
<dbReference type="PANTHER" id="PTHR45229:SF3">
    <property type="entry name" value="BIODEGRADATIVE ARGININE DECARBOXYLASE"/>
    <property type="match status" value="1"/>
</dbReference>
<dbReference type="PIRSF" id="PIRSF009393">
    <property type="entry name" value="Orn_decarb"/>
    <property type="match status" value="1"/>
</dbReference>
<dbReference type="InterPro" id="IPR015421">
    <property type="entry name" value="PyrdxlP-dep_Trfase_major"/>
</dbReference>
<keyword evidence="2" id="KW-0210">Decarboxylase</keyword>
<dbReference type="InterPro" id="IPR015422">
    <property type="entry name" value="PyrdxlP-dep_Trfase_small"/>
</dbReference>
<dbReference type="Pfam" id="PF03711">
    <property type="entry name" value="OKR_DC_1_C"/>
    <property type="match status" value="1"/>
</dbReference>
<dbReference type="CDD" id="cd00615">
    <property type="entry name" value="Orn_deC_like"/>
    <property type="match status" value="1"/>
</dbReference>
<gene>
    <name evidence="9" type="ORF">C9J27_22590</name>
</gene>
<dbReference type="InterPro" id="IPR000310">
    <property type="entry name" value="Orn/Lys/Arg_deCO2ase_major_dom"/>
</dbReference>
<reference evidence="9 10" key="1">
    <citation type="submission" date="2018-01" db="EMBL/GenBank/DDBJ databases">
        <title>Whole genome sequencing of Histamine producing bacteria.</title>
        <authorList>
            <person name="Butler K."/>
        </authorList>
    </citation>
    <scope>NUCLEOTIDE SEQUENCE [LARGE SCALE GENOMIC DNA]</scope>
    <source>
        <strain evidence="9 10">FS-7.2</strain>
    </source>
</reference>
<feature type="domain" description="Orn/Lys/Arg decarboxylases family 1 pyridoxal-P attachment site" evidence="6">
    <location>
        <begin position="146"/>
        <end position="604"/>
    </location>
</feature>
<comment type="similarity">
    <text evidence="1">Belongs to the Orn/Lys/Arg decarboxylase class-I family.</text>
</comment>
<keyword evidence="4" id="KW-0456">Lyase</keyword>
<dbReference type="Gene3D" id="3.40.640.10">
    <property type="entry name" value="Type I PLP-dependent aspartate aminotransferase-like (Major domain)"/>
    <property type="match status" value="1"/>
</dbReference>
<protein>
    <submittedName>
        <fullName evidence="9">Arginine decarboxylase</fullName>
    </submittedName>
</protein>
<dbReference type="AlphaFoldDB" id="A0A2T3KBQ3"/>
<dbReference type="InterPro" id="IPR015424">
    <property type="entry name" value="PyrdxlP-dep_Trfase"/>
</dbReference>
<dbReference type="InterPro" id="IPR011193">
    <property type="entry name" value="Orn/lys/arg_de-COase"/>
</dbReference>
<dbReference type="Gene3D" id="3.90.1150.10">
    <property type="entry name" value="Aspartate Aminotransferase, domain 1"/>
    <property type="match status" value="1"/>
</dbReference>
<dbReference type="InterPro" id="IPR005308">
    <property type="entry name" value="OKR_de-COase_N"/>
</dbReference>
<feature type="domain" description="Orn/Lys/Arg decarboxylase C-terminal" evidence="8">
    <location>
        <begin position="631"/>
        <end position="758"/>
    </location>
</feature>
<dbReference type="GO" id="GO:0008792">
    <property type="term" value="F:arginine decarboxylase activity"/>
    <property type="evidence" value="ECO:0007669"/>
    <property type="project" value="TreeGrafter"/>
</dbReference>
<dbReference type="InterPro" id="IPR036633">
    <property type="entry name" value="Prn/Lys/Arg_de-COase_C_sf"/>
</dbReference>
<organism evidence="9 10">
    <name type="scientific">Photobacterium kishitanii</name>
    <dbReference type="NCBI Taxonomy" id="318456"/>
    <lineage>
        <taxon>Bacteria</taxon>
        <taxon>Pseudomonadati</taxon>
        <taxon>Pseudomonadota</taxon>
        <taxon>Gammaproteobacteria</taxon>
        <taxon>Vibrionales</taxon>
        <taxon>Vibrionaceae</taxon>
        <taxon>Photobacterium</taxon>
    </lineage>
</organism>
<dbReference type="Gene3D" id="3.40.50.2300">
    <property type="match status" value="1"/>
</dbReference>
<dbReference type="InterPro" id="IPR008286">
    <property type="entry name" value="Prn/Lys/Arg_de-COase_C"/>
</dbReference>
<name>A0A2T3KBQ3_9GAMM</name>
<comment type="caution">
    <text evidence="9">The sequence shown here is derived from an EMBL/GenBank/DDBJ whole genome shotgun (WGS) entry which is preliminary data.</text>
</comment>
<evidence type="ECO:0000256" key="2">
    <source>
        <dbReference type="ARBA" id="ARBA00022793"/>
    </source>
</evidence>